<gene>
    <name evidence="1" type="ORF">g.45162</name>
</gene>
<sequence length="141" mass="16291">EGQLLMFDKPLLSDEVAKAGMKIVMTNTTHVQKWKNVERSSRGRYKYKHFKQFQVDQWDDSFVTTPKPLIATYRGKKRPSKLSVAESSYYNDRSLSRQEEFDQREIQVIPGVPGKDYPTLTKPPMTKSFSCNNLAGGRGYY</sequence>
<organism evidence="1">
    <name type="scientific">Clastoptera arizonana</name>
    <name type="common">Arizona spittle bug</name>
    <dbReference type="NCBI Taxonomy" id="38151"/>
    <lineage>
        <taxon>Eukaryota</taxon>
        <taxon>Metazoa</taxon>
        <taxon>Ecdysozoa</taxon>
        <taxon>Arthropoda</taxon>
        <taxon>Hexapoda</taxon>
        <taxon>Insecta</taxon>
        <taxon>Pterygota</taxon>
        <taxon>Neoptera</taxon>
        <taxon>Paraneoptera</taxon>
        <taxon>Hemiptera</taxon>
        <taxon>Auchenorrhyncha</taxon>
        <taxon>Cercopoidea</taxon>
        <taxon>Clastopteridae</taxon>
        <taxon>Clastoptera</taxon>
    </lineage>
</organism>
<proteinExistence type="predicted"/>
<name>A0A1B6E3K5_9HEMI</name>
<dbReference type="AlphaFoldDB" id="A0A1B6E3K5"/>
<feature type="non-terminal residue" evidence="1">
    <location>
        <position position="141"/>
    </location>
</feature>
<reference evidence="1" key="1">
    <citation type="submission" date="2015-12" db="EMBL/GenBank/DDBJ databases">
        <title>De novo transcriptome assembly of four potential Pierce s Disease insect vectors from Arizona vineyards.</title>
        <authorList>
            <person name="Tassone E.E."/>
        </authorList>
    </citation>
    <scope>NUCLEOTIDE SEQUENCE</scope>
</reference>
<feature type="non-terminal residue" evidence="1">
    <location>
        <position position="1"/>
    </location>
</feature>
<evidence type="ECO:0000313" key="1">
    <source>
        <dbReference type="EMBL" id="JAS32477.1"/>
    </source>
</evidence>
<protein>
    <submittedName>
        <fullName evidence="1">Uncharacterized protein</fullName>
    </submittedName>
</protein>
<dbReference type="EMBL" id="GEDC01004821">
    <property type="protein sequence ID" value="JAS32477.1"/>
    <property type="molecule type" value="Transcribed_RNA"/>
</dbReference>
<accession>A0A1B6E3K5</accession>